<sequence length="346" mass="39708">MNLKKSLLITIILSFLAIVAWELYWRSKGYFPDLDDDKYLWAKNRTKVENATSNEVVLVGSSRVLFDIQLDQWEKQTGIKPIQLANAGASPLPVFHDIVENSDFNGTVVVGVTPGLFFSTTFPEASPWKRAASRSKFYKERTYAQQLNYSLSVPLQKTFAFISNDDEEWYDDINLKALLRTIKFSGRTKYSDFPPFRRFQDIDINRNVRMKDQMVTDTAFANSIKAVWKGMMAGDFPPPDKDGTIEFFLKDLEKLKSRGGKVILLRLPSTGFFHDLESKGLPRKDFWDVLVKKANAPAYYYSDYEELSGFELPEWSHLSGPDATIFTERLIKILLNDKVITNTKTN</sequence>
<reference evidence="2" key="1">
    <citation type="submission" date="2019-01" db="EMBL/GenBank/DDBJ databases">
        <title>Cytophagaceae bacterium strain CAR-16.</title>
        <authorList>
            <person name="Chen W.-M."/>
        </authorList>
    </citation>
    <scope>NUCLEOTIDE SEQUENCE [LARGE SCALE GENOMIC DNA]</scope>
    <source>
        <strain evidence="2">ICH-30</strain>
    </source>
</reference>
<gene>
    <name evidence="1" type="ORF">EQG68_13720</name>
</gene>
<dbReference type="Proteomes" id="UP000289734">
    <property type="component" value="Unassembled WGS sequence"/>
</dbReference>
<protein>
    <submittedName>
        <fullName evidence="1">Uncharacterized protein</fullName>
    </submittedName>
</protein>
<evidence type="ECO:0000313" key="1">
    <source>
        <dbReference type="EMBL" id="RXR28886.1"/>
    </source>
</evidence>
<keyword evidence="2" id="KW-1185">Reference proteome</keyword>
<evidence type="ECO:0000313" key="2">
    <source>
        <dbReference type="Proteomes" id="UP000289734"/>
    </source>
</evidence>
<proteinExistence type="predicted"/>
<dbReference type="EMBL" id="SBKQ01000016">
    <property type="protein sequence ID" value="RXR28886.1"/>
    <property type="molecule type" value="Genomic_DNA"/>
</dbReference>
<organism evidence="1 2">
    <name type="scientific">Flavobacterium piscinae</name>
    <dbReference type="NCBI Taxonomy" id="2506424"/>
    <lineage>
        <taxon>Bacteria</taxon>
        <taxon>Pseudomonadati</taxon>
        <taxon>Bacteroidota</taxon>
        <taxon>Flavobacteriia</taxon>
        <taxon>Flavobacteriales</taxon>
        <taxon>Flavobacteriaceae</taxon>
        <taxon>Flavobacterium</taxon>
    </lineage>
</organism>
<comment type="caution">
    <text evidence="1">The sequence shown here is derived from an EMBL/GenBank/DDBJ whole genome shotgun (WGS) entry which is preliminary data.</text>
</comment>
<dbReference type="OrthoDB" id="581689at2"/>
<dbReference type="AlphaFoldDB" id="A0A4V1N3J5"/>
<dbReference type="RefSeq" id="WP_129465454.1">
    <property type="nucleotide sequence ID" value="NZ_SBKQ01000016.1"/>
</dbReference>
<name>A0A4V1N3J5_9FLAO</name>
<accession>A0A4V1N3J5</accession>